<feature type="compositionally biased region" description="Low complexity" evidence="1">
    <location>
        <begin position="18"/>
        <end position="39"/>
    </location>
</feature>
<protein>
    <submittedName>
        <fullName evidence="2">Uncharacterized protein</fullName>
    </submittedName>
</protein>
<feature type="compositionally biased region" description="Low complexity" evidence="1">
    <location>
        <begin position="55"/>
        <end position="94"/>
    </location>
</feature>
<feature type="compositionally biased region" description="Basic and acidic residues" evidence="1">
    <location>
        <begin position="1"/>
        <end position="17"/>
    </location>
</feature>
<reference evidence="2" key="1">
    <citation type="submission" date="2016-04" db="EMBL/GenBank/DDBJ databases">
        <authorList>
            <person name="Nguyen H.D."/>
            <person name="Samba Siva P."/>
            <person name="Cullis J."/>
            <person name="Levesque C.A."/>
            <person name="Hambleton S."/>
        </authorList>
    </citation>
    <scope>NUCLEOTIDE SEQUENCE</scope>
    <source>
        <strain evidence="2">DAOMC 236422</strain>
    </source>
</reference>
<feature type="region of interest" description="Disordered" evidence="1">
    <location>
        <begin position="1"/>
        <end position="133"/>
    </location>
</feature>
<feature type="region of interest" description="Disordered" evidence="1">
    <location>
        <begin position="201"/>
        <end position="235"/>
    </location>
</feature>
<sequence length="235" mass="24793">MPDDSKKPKSAPREDSKSSAPSSSSSSSSTSSSSSSSPPTNEMPEFPPGTTMWTAPQSLANPSAPAQAPQPHFLSRSNEASSSSAPSPEQQQLAREQRRQATYFRRVTGSAPPVLQPPPSAAGSGAGARALPISPMGPKPSMFMRWSHLGSFVLSVGLGGWMVLFCDFGEREHVFSPIRRAIFGSSSLRISRDEEAWLQRGFKTRTPLPATPAGESSSSSSSTTNSGLDAGPTLR</sequence>
<evidence type="ECO:0000256" key="1">
    <source>
        <dbReference type="SAM" id="MobiDB-lite"/>
    </source>
</evidence>
<proteinExistence type="predicted"/>
<organism evidence="2 3">
    <name type="scientific">Tilletia walkeri</name>
    <dbReference type="NCBI Taxonomy" id="117179"/>
    <lineage>
        <taxon>Eukaryota</taxon>
        <taxon>Fungi</taxon>
        <taxon>Dikarya</taxon>
        <taxon>Basidiomycota</taxon>
        <taxon>Ustilaginomycotina</taxon>
        <taxon>Exobasidiomycetes</taxon>
        <taxon>Tilletiales</taxon>
        <taxon>Tilletiaceae</taxon>
        <taxon>Tilletia</taxon>
    </lineage>
</organism>
<reference evidence="2" key="2">
    <citation type="journal article" date="2019" name="IMA Fungus">
        <title>Genome sequencing and comparison of five Tilletia species to identify candidate genes for the detection of regulated species infecting wheat.</title>
        <authorList>
            <person name="Nguyen H.D.T."/>
            <person name="Sultana T."/>
            <person name="Kesanakurti P."/>
            <person name="Hambleton S."/>
        </authorList>
    </citation>
    <scope>NUCLEOTIDE SEQUENCE</scope>
    <source>
        <strain evidence="2">DAOMC 236422</strain>
    </source>
</reference>
<gene>
    <name evidence="2" type="ORF">A4X09_0g2728</name>
</gene>
<dbReference type="Proteomes" id="UP000078113">
    <property type="component" value="Unassembled WGS sequence"/>
</dbReference>
<name>A0A8X7NAU4_9BASI</name>
<evidence type="ECO:0000313" key="2">
    <source>
        <dbReference type="EMBL" id="KAE8269612.1"/>
    </source>
</evidence>
<evidence type="ECO:0000313" key="3">
    <source>
        <dbReference type="Proteomes" id="UP000078113"/>
    </source>
</evidence>
<accession>A0A8X7NAU4</accession>
<dbReference type="AlphaFoldDB" id="A0A8X7NAU4"/>
<dbReference type="EMBL" id="LWDG02000086">
    <property type="protein sequence ID" value="KAE8269612.1"/>
    <property type="molecule type" value="Genomic_DNA"/>
</dbReference>
<comment type="caution">
    <text evidence="2">The sequence shown here is derived from an EMBL/GenBank/DDBJ whole genome shotgun (WGS) entry which is preliminary data.</text>
</comment>
<keyword evidence="3" id="KW-1185">Reference proteome</keyword>